<dbReference type="Gene3D" id="2.170.130.10">
    <property type="entry name" value="TonB-dependent receptor, plug domain"/>
    <property type="match status" value="1"/>
</dbReference>
<proteinExistence type="inferred from homology"/>
<reference evidence="9" key="2">
    <citation type="submission" date="2020-09" db="EMBL/GenBank/DDBJ databases">
        <authorList>
            <person name="Sun Q."/>
            <person name="Kim S."/>
        </authorList>
    </citation>
    <scope>NUCLEOTIDE SEQUENCE</scope>
    <source>
        <strain evidence="9">KCTC 12368</strain>
    </source>
</reference>
<dbReference type="SMART" id="SM00965">
    <property type="entry name" value="STN"/>
    <property type="match status" value="1"/>
</dbReference>
<accession>A0A918UKS2</accession>
<dbReference type="SUPFAM" id="SSF56935">
    <property type="entry name" value="Porins"/>
    <property type="match status" value="1"/>
</dbReference>
<dbReference type="NCBIfam" id="TIGR04056">
    <property type="entry name" value="OMP_RagA_SusC"/>
    <property type="match status" value="1"/>
</dbReference>
<evidence type="ECO:0000256" key="2">
    <source>
        <dbReference type="ARBA" id="ARBA00022448"/>
    </source>
</evidence>
<comment type="subcellular location">
    <subcellularLocation>
        <location evidence="1 7">Cell outer membrane</location>
        <topology evidence="1 7">Multi-pass membrane protein</topology>
    </subcellularLocation>
</comment>
<dbReference type="Gene3D" id="2.60.40.1120">
    <property type="entry name" value="Carboxypeptidase-like, regulatory domain"/>
    <property type="match status" value="1"/>
</dbReference>
<evidence type="ECO:0000259" key="8">
    <source>
        <dbReference type="SMART" id="SM00965"/>
    </source>
</evidence>
<dbReference type="InterPro" id="IPR023997">
    <property type="entry name" value="TonB-dep_OMP_SusC/RagA_CS"/>
</dbReference>
<dbReference type="Pfam" id="PF13715">
    <property type="entry name" value="CarbopepD_reg_2"/>
    <property type="match status" value="1"/>
</dbReference>
<dbReference type="InterPro" id="IPR008969">
    <property type="entry name" value="CarboxyPept-like_regulatory"/>
</dbReference>
<dbReference type="InterPro" id="IPR036942">
    <property type="entry name" value="Beta-barrel_TonB_sf"/>
</dbReference>
<gene>
    <name evidence="9" type="ORF">GCM10007049_06530</name>
</gene>
<dbReference type="Pfam" id="PF07715">
    <property type="entry name" value="Plug"/>
    <property type="match status" value="1"/>
</dbReference>
<dbReference type="Proteomes" id="UP000619457">
    <property type="component" value="Unassembled WGS sequence"/>
</dbReference>
<evidence type="ECO:0000256" key="6">
    <source>
        <dbReference type="ARBA" id="ARBA00023237"/>
    </source>
</evidence>
<dbReference type="Gene3D" id="2.40.170.20">
    <property type="entry name" value="TonB-dependent receptor, beta-barrel domain"/>
    <property type="match status" value="1"/>
</dbReference>
<keyword evidence="2 7" id="KW-0813">Transport</keyword>
<dbReference type="Pfam" id="PF07660">
    <property type="entry name" value="STN"/>
    <property type="match status" value="1"/>
</dbReference>
<keyword evidence="10" id="KW-1185">Reference proteome</keyword>
<protein>
    <submittedName>
        <fullName evidence="9">SusC/RagA family TonB-linked outer membrane protein</fullName>
    </submittedName>
</protein>
<evidence type="ECO:0000256" key="5">
    <source>
        <dbReference type="ARBA" id="ARBA00023136"/>
    </source>
</evidence>
<keyword evidence="6 7" id="KW-0998">Cell outer membrane</keyword>
<dbReference type="PROSITE" id="PS52016">
    <property type="entry name" value="TONB_DEPENDENT_REC_3"/>
    <property type="match status" value="1"/>
</dbReference>
<dbReference type="GO" id="GO:0009279">
    <property type="term" value="C:cell outer membrane"/>
    <property type="evidence" value="ECO:0007669"/>
    <property type="project" value="UniProtKB-SubCell"/>
</dbReference>
<dbReference type="FunFam" id="2.170.130.10:FF:000008">
    <property type="entry name" value="SusC/RagA family TonB-linked outer membrane protein"/>
    <property type="match status" value="1"/>
</dbReference>
<evidence type="ECO:0000256" key="3">
    <source>
        <dbReference type="ARBA" id="ARBA00022452"/>
    </source>
</evidence>
<keyword evidence="5 7" id="KW-0472">Membrane</keyword>
<keyword evidence="3 7" id="KW-1134">Transmembrane beta strand</keyword>
<evidence type="ECO:0000256" key="7">
    <source>
        <dbReference type="PROSITE-ProRule" id="PRU01360"/>
    </source>
</evidence>
<dbReference type="InterPro" id="IPR037066">
    <property type="entry name" value="Plug_dom_sf"/>
</dbReference>
<dbReference type="InterPro" id="IPR039426">
    <property type="entry name" value="TonB-dep_rcpt-like"/>
</dbReference>
<comment type="caution">
    <text evidence="9">The sequence shown here is derived from an EMBL/GenBank/DDBJ whole genome shotgun (WGS) entry which is preliminary data.</text>
</comment>
<dbReference type="EMBL" id="BMWX01000001">
    <property type="protein sequence ID" value="GGZ16842.1"/>
    <property type="molecule type" value="Genomic_DNA"/>
</dbReference>
<evidence type="ECO:0000313" key="9">
    <source>
        <dbReference type="EMBL" id="GGZ16842.1"/>
    </source>
</evidence>
<sequence length="1142" mass="124118">MIMKFVTTHNQTIKGMKKSPKEGRINRPLFRINLKIRLTLLLVFASSLSLFANDNYAQKVQITLEAKNITVSEIIDKIETETDFHFVYKTKDVDLERKTSLKSNKESIDTVLDRLFQNSNTSYKINGTHIILRKAEAKKVLPAKEISTSEMDTVKIKGKVIDQNGDPLPLTNIMEKGTSNGTQADFDGNFSLTVSQENAVLVLSFIGYTSKEVNINGQSSLSVQLEESEAGLDEVVVVGYGTTKKSDMTGAVSSIKSQAISERPISNFGQVLQGNVSGVAVNSSSGEPGSDVQVRIRGLGSINSSVDPLYVVDGLPYTGNLNSINAYDIASIEILKDASSTAIYGSRGANGVILITTKKGLGKGFNISYNGNYGVQNLRKKIDLLNASQYADLANEAEAAIGNPARYSAADISAFHNNGEGTDWQDEIYRSAITQTHQLSATGGNEKLSFYLSGNYLNQDGIIKTSAFRKYSLRVNLDAKITDKLSIGNTLSVSRQATSGVTAGGSTRSNTGNSNVVWSALVANPTLDIMDEDGNFIPNGPEPIFDNPVALLNGVVNDAQSTEMIGSIYLNYDIKDWLSFKSTFGFGLQSNLNGFYTKKFIIGSNDGFASRSTSQNTNWVSTNQFNFNKNFGTDHKLQGNLISEVQEVINESFSASSQGYVLDNLTYNDLSSGSNALIPNSGATRWALASFALRANYSLKDKYLMTFTGRYDGASRLAEGNKWNLFPSGAVSWKISEEPFMASMDAVSSLKLRASYGESGNQSVNVYSTLSILGPDRAIIGANEDIRTGFSPLNLPNQALTWEISKQTDIGIDGMFFNGKVGLVVDYFNRKTQGLFFNRALPSVVGTTNLTATTNIGSVRNSGMEVEVDINVLDAKDFQWNVTGNFTYTKNEVLALAENDTIYTGYGGEFGQTAGSQILAVGGQLGVFRGWLSDGLYGSDVSLTIDGATQAPGDLKYVDINGDGNISPDDRVVIGNAIPTHFWGLTNSFTYKGVNLSVFFQGSHGNQIVNLNRNTYLLSLDGKSNNDISTLDRWTPTNTDTDIPRATGVRAPMRFSDKWLEDGSYIRLKTITLGYQFPMSLLERLNVSSLGLFVTGTNLLTFSDYSGYDPDVARSASVTQQGYDQGIYPQSKSFIVGLNIGF</sequence>
<dbReference type="InterPro" id="IPR012910">
    <property type="entry name" value="Plug_dom"/>
</dbReference>
<comment type="similarity">
    <text evidence="7">Belongs to the TonB-dependent receptor family.</text>
</comment>
<evidence type="ECO:0000256" key="1">
    <source>
        <dbReference type="ARBA" id="ARBA00004571"/>
    </source>
</evidence>
<reference evidence="9" key="1">
    <citation type="journal article" date="2014" name="Int. J. Syst. Evol. Microbiol.">
        <title>Complete genome sequence of Corynebacterium casei LMG S-19264T (=DSM 44701T), isolated from a smear-ripened cheese.</title>
        <authorList>
            <consortium name="US DOE Joint Genome Institute (JGI-PGF)"/>
            <person name="Walter F."/>
            <person name="Albersmeier A."/>
            <person name="Kalinowski J."/>
            <person name="Ruckert C."/>
        </authorList>
    </citation>
    <scope>NUCLEOTIDE SEQUENCE</scope>
    <source>
        <strain evidence="9">KCTC 12368</strain>
    </source>
</reference>
<organism evidence="9 10">
    <name type="scientific">Echinicola pacifica</name>
    <dbReference type="NCBI Taxonomy" id="346377"/>
    <lineage>
        <taxon>Bacteria</taxon>
        <taxon>Pseudomonadati</taxon>
        <taxon>Bacteroidota</taxon>
        <taxon>Cytophagia</taxon>
        <taxon>Cytophagales</taxon>
        <taxon>Cyclobacteriaceae</taxon>
        <taxon>Echinicola</taxon>
    </lineage>
</organism>
<feature type="domain" description="Secretin/TonB short N-terminal" evidence="8">
    <location>
        <begin position="84"/>
        <end position="135"/>
    </location>
</feature>
<evidence type="ECO:0000256" key="4">
    <source>
        <dbReference type="ARBA" id="ARBA00022692"/>
    </source>
</evidence>
<dbReference type="AlphaFoldDB" id="A0A918UKS2"/>
<name>A0A918UKS2_9BACT</name>
<keyword evidence="4 7" id="KW-0812">Transmembrane</keyword>
<dbReference type="InterPro" id="IPR023996">
    <property type="entry name" value="TonB-dep_OMP_SusC/RagA"/>
</dbReference>
<evidence type="ECO:0000313" key="10">
    <source>
        <dbReference type="Proteomes" id="UP000619457"/>
    </source>
</evidence>
<dbReference type="InterPro" id="IPR011662">
    <property type="entry name" value="Secretin/TonB_short_N"/>
</dbReference>
<dbReference type="SUPFAM" id="SSF49464">
    <property type="entry name" value="Carboxypeptidase regulatory domain-like"/>
    <property type="match status" value="1"/>
</dbReference>
<dbReference type="NCBIfam" id="TIGR04057">
    <property type="entry name" value="SusC_RagA_signa"/>
    <property type="match status" value="1"/>
</dbReference>